<evidence type="ECO:0000256" key="1">
    <source>
        <dbReference type="SAM" id="MobiDB-lite"/>
    </source>
</evidence>
<sequence length="155" mass="16823">MLSKGVNGDGQTSEPLGSRPWRGRCVDDEAGDVVQVWMGYEVCIYDGATDVGGIGGRRGVGDLQAGERPGGECVGQRKLGRFAQPRRLCLFQDLGNGIEVHASIYGDQGAPTPPGSDRPDEKRRGVEFQRTAARTLDDKISMDRFNLKAATKRRT</sequence>
<feature type="region of interest" description="Disordered" evidence="1">
    <location>
        <begin position="103"/>
        <end position="125"/>
    </location>
</feature>
<organism evidence="2 3">
    <name type="scientific">Phialemonium thermophilum</name>
    <dbReference type="NCBI Taxonomy" id="223376"/>
    <lineage>
        <taxon>Eukaryota</taxon>
        <taxon>Fungi</taxon>
        <taxon>Dikarya</taxon>
        <taxon>Ascomycota</taxon>
        <taxon>Pezizomycotina</taxon>
        <taxon>Sordariomycetes</taxon>
        <taxon>Sordariomycetidae</taxon>
        <taxon>Cephalothecales</taxon>
        <taxon>Cephalothecaceae</taxon>
        <taxon>Phialemonium</taxon>
    </lineage>
</organism>
<name>A0ABR3W3V5_9PEZI</name>
<proteinExistence type="predicted"/>
<dbReference type="Proteomes" id="UP001586593">
    <property type="component" value="Unassembled WGS sequence"/>
</dbReference>
<feature type="region of interest" description="Disordered" evidence="1">
    <location>
        <begin position="1"/>
        <end position="24"/>
    </location>
</feature>
<gene>
    <name evidence="2" type="ORF">VTK73DRAFT_9175</name>
</gene>
<protein>
    <submittedName>
        <fullName evidence="2">Uncharacterized protein</fullName>
    </submittedName>
</protein>
<evidence type="ECO:0000313" key="3">
    <source>
        <dbReference type="Proteomes" id="UP001586593"/>
    </source>
</evidence>
<comment type="caution">
    <text evidence="2">The sequence shown here is derived from an EMBL/GenBank/DDBJ whole genome shotgun (WGS) entry which is preliminary data.</text>
</comment>
<keyword evidence="3" id="KW-1185">Reference proteome</keyword>
<evidence type="ECO:0000313" key="2">
    <source>
        <dbReference type="EMBL" id="KAL1852501.1"/>
    </source>
</evidence>
<reference evidence="2 3" key="1">
    <citation type="journal article" date="2024" name="Commun. Biol.">
        <title>Comparative genomic analysis of thermophilic fungi reveals convergent evolutionary adaptations and gene losses.</title>
        <authorList>
            <person name="Steindorff A.S."/>
            <person name="Aguilar-Pontes M.V."/>
            <person name="Robinson A.J."/>
            <person name="Andreopoulos B."/>
            <person name="LaButti K."/>
            <person name="Kuo A."/>
            <person name="Mondo S."/>
            <person name="Riley R."/>
            <person name="Otillar R."/>
            <person name="Haridas S."/>
            <person name="Lipzen A."/>
            <person name="Grimwood J."/>
            <person name="Schmutz J."/>
            <person name="Clum A."/>
            <person name="Reid I.D."/>
            <person name="Moisan M.C."/>
            <person name="Butler G."/>
            <person name="Nguyen T.T.M."/>
            <person name="Dewar K."/>
            <person name="Conant G."/>
            <person name="Drula E."/>
            <person name="Henrissat B."/>
            <person name="Hansel C."/>
            <person name="Singer S."/>
            <person name="Hutchinson M.I."/>
            <person name="de Vries R.P."/>
            <person name="Natvig D.O."/>
            <person name="Powell A.J."/>
            <person name="Tsang A."/>
            <person name="Grigoriev I.V."/>
        </authorList>
    </citation>
    <scope>NUCLEOTIDE SEQUENCE [LARGE SCALE GENOMIC DNA]</scope>
    <source>
        <strain evidence="2 3">ATCC 24622</strain>
    </source>
</reference>
<dbReference type="EMBL" id="JAZHXJ010000735">
    <property type="protein sequence ID" value="KAL1852501.1"/>
    <property type="molecule type" value="Genomic_DNA"/>
</dbReference>
<accession>A0ABR3W3V5</accession>